<evidence type="ECO:0000313" key="4">
    <source>
        <dbReference type="Proteomes" id="UP000619238"/>
    </source>
</evidence>
<dbReference type="Proteomes" id="UP000619238">
    <property type="component" value="Unassembled WGS sequence"/>
</dbReference>
<keyword evidence="1" id="KW-0812">Transmembrane</keyword>
<proteinExistence type="predicted"/>
<evidence type="ECO:0000259" key="2">
    <source>
        <dbReference type="Pfam" id="PF02517"/>
    </source>
</evidence>
<sequence length="282" mass="32310">MKSKSSFPIWLKLCLFLVTWFVLLLVFEIISQSLLPQFSEKISPIYKLPVRTVNHLFQLVATLSSIWLFTKYIDKIPFISIGFYTKGKLKEFVSGFFLGAIIMAIAFFLLLSLNEIAFNSYWIHIKSILFSILFFTSVSVLEETLCRGYLLGQLVETSNKYVALVVSSIIFTALHSFNPNMATIPVLNLFLAGILLGITYIYTKNLWFPIALHFSWNFFQGPIFGFEVSGQKFYAVIQQTRFEDNLLNGGSFGFEGSLLATFLMLIVIFGIWRFYERKSISS</sequence>
<feature type="transmembrane region" description="Helical" evidence="1">
    <location>
        <begin position="93"/>
        <end position="111"/>
    </location>
</feature>
<keyword evidence="3" id="KW-0378">Hydrolase</keyword>
<name>A0ABR7Q4V0_9FLAO</name>
<keyword evidence="4" id="KW-1185">Reference proteome</keyword>
<organism evidence="3 4">
    <name type="scientific">Kordia aestuariivivens</name>
    <dbReference type="NCBI Taxonomy" id="2759037"/>
    <lineage>
        <taxon>Bacteria</taxon>
        <taxon>Pseudomonadati</taxon>
        <taxon>Bacteroidota</taxon>
        <taxon>Flavobacteriia</taxon>
        <taxon>Flavobacteriales</taxon>
        <taxon>Flavobacteriaceae</taxon>
        <taxon>Kordia</taxon>
    </lineage>
</organism>
<evidence type="ECO:0000313" key="3">
    <source>
        <dbReference type="EMBL" id="MBC8753595.1"/>
    </source>
</evidence>
<feature type="transmembrane region" description="Helical" evidence="1">
    <location>
        <begin position="257"/>
        <end position="275"/>
    </location>
</feature>
<keyword evidence="3" id="KW-0645">Protease</keyword>
<gene>
    <name evidence="3" type="ORF">H2O64_02855</name>
</gene>
<keyword evidence="1" id="KW-0472">Membrane</keyword>
<reference evidence="3 4" key="1">
    <citation type="submission" date="2020-07" db="EMBL/GenBank/DDBJ databases">
        <title>Description of Kordia aestuariivivens sp. nov., isolated from a tidal flat.</title>
        <authorList>
            <person name="Park S."/>
            <person name="Yoon J.-H."/>
        </authorList>
    </citation>
    <scope>NUCLEOTIDE SEQUENCE [LARGE SCALE GENOMIC DNA]</scope>
    <source>
        <strain evidence="3 4">YSTF-M3</strain>
    </source>
</reference>
<protein>
    <submittedName>
        <fullName evidence="3">CPBP family intramembrane metalloprotease</fullName>
    </submittedName>
</protein>
<keyword evidence="1" id="KW-1133">Transmembrane helix</keyword>
<comment type="caution">
    <text evidence="3">The sequence shown here is derived from an EMBL/GenBank/DDBJ whole genome shotgun (WGS) entry which is preliminary data.</text>
</comment>
<dbReference type="GO" id="GO:0008237">
    <property type="term" value="F:metallopeptidase activity"/>
    <property type="evidence" value="ECO:0007669"/>
    <property type="project" value="UniProtKB-KW"/>
</dbReference>
<keyword evidence="3" id="KW-0482">Metalloprotease</keyword>
<feature type="transmembrane region" description="Helical" evidence="1">
    <location>
        <begin position="123"/>
        <end position="141"/>
    </location>
</feature>
<dbReference type="RefSeq" id="WP_187560620.1">
    <property type="nucleotide sequence ID" value="NZ_JACGWS010000001.1"/>
</dbReference>
<dbReference type="EMBL" id="JACGWS010000001">
    <property type="protein sequence ID" value="MBC8753595.1"/>
    <property type="molecule type" value="Genomic_DNA"/>
</dbReference>
<accession>A0ABR7Q4V0</accession>
<evidence type="ECO:0000256" key="1">
    <source>
        <dbReference type="SAM" id="Phobius"/>
    </source>
</evidence>
<feature type="domain" description="CAAX prenyl protease 2/Lysostaphin resistance protein A-like" evidence="2">
    <location>
        <begin position="127"/>
        <end position="219"/>
    </location>
</feature>
<dbReference type="InterPro" id="IPR003675">
    <property type="entry name" value="Rce1/LyrA-like_dom"/>
</dbReference>
<dbReference type="Pfam" id="PF02517">
    <property type="entry name" value="Rce1-like"/>
    <property type="match status" value="1"/>
</dbReference>
<dbReference type="PANTHER" id="PTHR39430">
    <property type="entry name" value="MEMBRANE-ASSOCIATED PROTEASE-RELATED"/>
    <property type="match status" value="1"/>
</dbReference>
<feature type="transmembrane region" description="Helical" evidence="1">
    <location>
        <begin position="161"/>
        <end position="178"/>
    </location>
</feature>
<feature type="transmembrane region" description="Helical" evidence="1">
    <location>
        <begin position="184"/>
        <end position="202"/>
    </location>
</feature>
<dbReference type="PANTHER" id="PTHR39430:SF1">
    <property type="entry name" value="PROTEASE"/>
    <property type="match status" value="1"/>
</dbReference>